<dbReference type="PROSITE" id="PS51671">
    <property type="entry name" value="ACT"/>
    <property type="match status" value="1"/>
</dbReference>
<organism evidence="11 12">
    <name type="scientific">Blastochloris viridis</name>
    <name type="common">Rhodopseudomonas viridis</name>
    <dbReference type="NCBI Taxonomy" id="1079"/>
    <lineage>
        <taxon>Bacteria</taxon>
        <taxon>Pseudomonadati</taxon>
        <taxon>Pseudomonadota</taxon>
        <taxon>Alphaproteobacteria</taxon>
        <taxon>Hyphomicrobiales</taxon>
        <taxon>Blastochloridaceae</taxon>
        <taxon>Blastochloris</taxon>
    </lineage>
</organism>
<evidence type="ECO:0000313" key="11">
    <source>
        <dbReference type="EMBL" id="TKW61328.1"/>
    </source>
</evidence>
<keyword evidence="4" id="KW-0057">Aromatic amino acid biosynthesis</keyword>
<dbReference type="EMBL" id="VAFM01000001">
    <property type="protein sequence ID" value="TKW61328.1"/>
    <property type="molecule type" value="Genomic_DNA"/>
</dbReference>
<dbReference type="Pfam" id="PF00800">
    <property type="entry name" value="PDT"/>
    <property type="match status" value="1"/>
</dbReference>
<dbReference type="PROSITE" id="PS51171">
    <property type="entry name" value="PREPHENATE_DEHYDR_3"/>
    <property type="match status" value="1"/>
</dbReference>
<evidence type="ECO:0000256" key="2">
    <source>
        <dbReference type="ARBA" id="ARBA00013147"/>
    </source>
</evidence>
<dbReference type="InterPro" id="IPR001086">
    <property type="entry name" value="Preph_deHydtase"/>
</dbReference>
<dbReference type="Gene3D" id="3.40.190.10">
    <property type="entry name" value="Periplasmic binding protein-like II"/>
    <property type="match status" value="2"/>
</dbReference>
<comment type="caution">
    <text evidence="11">The sequence shown here is derived from an EMBL/GenBank/DDBJ whole genome shotgun (WGS) entry which is preliminary data.</text>
</comment>
<dbReference type="InterPro" id="IPR008242">
    <property type="entry name" value="Chor_mutase/pphenate_deHydtase"/>
</dbReference>
<dbReference type="PANTHER" id="PTHR21022">
    <property type="entry name" value="PREPHENATE DEHYDRATASE P PROTEIN"/>
    <property type="match status" value="1"/>
</dbReference>
<dbReference type="AlphaFoldDB" id="A0A6N4RDW1"/>
<evidence type="ECO:0000256" key="1">
    <source>
        <dbReference type="ARBA" id="ARBA00004741"/>
    </source>
</evidence>
<feature type="domain" description="Prephenate dehydratase" evidence="9">
    <location>
        <begin position="21"/>
        <end position="196"/>
    </location>
</feature>
<name>A0A6N4RDW1_BLAVI</name>
<evidence type="ECO:0000256" key="6">
    <source>
        <dbReference type="ARBA" id="ARBA00023239"/>
    </source>
</evidence>
<dbReference type="GO" id="GO:0009094">
    <property type="term" value="P:L-phenylalanine biosynthetic process"/>
    <property type="evidence" value="ECO:0007669"/>
    <property type="project" value="UniProtKB-UniPathway"/>
</dbReference>
<dbReference type="SUPFAM" id="SSF53850">
    <property type="entry name" value="Periplasmic binding protein-like II"/>
    <property type="match status" value="1"/>
</dbReference>
<dbReference type="CDD" id="cd13631">
    <property type="entry name" value="PBP2_Ct-PDT_like"/>
    <property type="match status" value="1"/>
</dbReference>
<evidence type="ECO:0000313" key="12">
    <source>
        <dbReference type="Proteomes" id="UP000320948"/>
    </source>
</evidence>
<feature type="site" description="Essential for prephenate dehydratase activity" evidence="8">
    <location>
        <position position="189"/>
    </location>
</feature>
<protein>
    <recommendedName>
        <fullName evidence="2">prephenate dehydratase</fullName>
        <ecNumber evidence="2">4.2.1.51</ecNumber>
    </recommendedName>
</protein>
<dbReference type="NCBIfam" id="NF008866">
    <property type="entry name" value="PRK11899.1"/>
    <property type="match status" value="1"/>
</dbReference>
<dbReference type="Gene3D" id="3.30.70.260">
    <property type="match status" value="1"/>
</dbReference>
<dbReference type="PANTHER" id="PTHR21022:SF19">
    <property type="entry name" value="PREPHENATE DEHYDRATASE-RELATED"/>
    <property type="match status" value="1"/>
</dbReference>
<dbReference type="EC" id="4.2.1.51" evidence="2"/>
<evidence type="ECO:0000259" key="9">
    <source>
        <dbReference type="PROSITE" id="PS51171"/>
    </source>
</evidence>
<dbReference type="InterPro" id="IPR045865">
    <property type="entry name" value="ACT-like_dom_sf"/>
</dbReference>
<keyword evidence="6 11" id="KW-0456">Lyase</keyword>
<dbReference type="GO" id="GO:0005737">
    <property type="term" value="C:cytoplasm"/>
    <property type="evidence" value="ECO:0007669"/>
    <property type="project" value="TreeGrafter"/>
</dbReference>
<evidence type="ECO:0000256" key="4">
    <source>
        <dbReference type="ARBA" id="ARBA00023141"/>
    </source>
</evidence>
<reference evidence="11 12" key="1">
    <citation type="journal article" date="2017" name="Nat. Commun.">
        <title>In situ click chemistry generation of cyclooxygenase-2 inhibitors.</title>
        <authorList>
            <person name="Bhardwaj A."/>
            <person name="Kaur J."/>
            <person name="Wuest M."/>
            <person name="Wuest F."/>
        </authorList>
    </citation>
    <scope>NUCLEOTIDE SEQUENCE [LARGE SCALE GENOMIC DNA]</scope>
    <source>
        <strain evidence="11">S2_018_000_R2_106</strain>
    </source>
</reference>
<accession>A0A6N4RDW1</accession>
<keyword evidence="5" id="KW-0584">Phenylalanine biosynthesis</keyword>
<evidence type="ECO:0000256" key="7">
    <source>
        <dbReference type="ARBA" id="ARBA00047848"/>
    </source>
</evidence>
<evidence type="ECO:0000256" key="3">
    <source>
        <dbReference type="ARBA" id="ARBA00022605"/>
    </source>
</evidence>
<evidence type="ECO:0000256" key="5">
    <source>
        <dbReference type="ARBA" id="ARBA00023222"/>
    </source>
</evidence>
<dbReference type="InterPro" id="IPR018528">
    <property type="entry name" value="Preph_deHydtase_CS"/>
</dbReference>
<dbReference type="SUPFAM" id="SSF55021">
    <property type="entry name" value="ACT-like"/>
    <property type="match status" value="1"/>
</dbReference>
<dbReference type="PROSITE" id="PS00857">
    <property type="entry name" value="PREPHENATE_DEHYDR_1"/>
    <property type="match status" value="1"/>
</dbReference>
<feature type="domain" description="ACT" evidence="10">
    <location>
        <begin position="210"/>
        <end position="287"/>
    </location>
</feature>
<dbReference type="InterPro" id="IPR002912">
    <property type="entry name" value="ACT_dom"/>
</dbReference>
<dbReference type="UniPathway" id="UPA00121">
    <property type="reaction ID" value="UER00345"/>
</dbReference>
<dbReference type="PIRSF" id="PIRSF001500">
    <property type="entry name" value="Chor_mut_pdt_Ppr"/>
    <property type="match status" value="1"/>
</dbReference>
<gene>
    <name evidence="11" type="ORF">DI628_01480</name>
</gene>
<proteinExistence type="predicted"/>
<dbReference type="CDD" id="cd04905">
    <property type="entry name" value="ACT_CM-PDT"/>
    <property type="match status" value="1"/>
</dbReference>
<keyword evidence="3" id="KW-0028">Amino-acid biosynthesis</keyword>
<evidence type="ECO:0000259" key="10">
    <source>
        <dbReference type="PROSITE" id="PS51671"/>
    </source>
</evidence>
<sequence length="290" mass="31038">MNTVPSTSDLSHTNPVSTWKTVAFQGVAGAYAHIAAQQAVPHATAIPCESFAAAIKLVESGQADGAVLPVENSTMGRIADIHALLPHTPLHIVAETYLPINHCLIGLKGAEISQIKRVYSQSPAIQQCINTLNSMGLAHENYIDTAGSAKLVAEKQDPSLAALASSLAAEVYDLHVLKTPMNDEPNNITRFLLLGPQAWTPPADQPTKTTLLFRVRDIPAALYKALGGFATNGLNLSRLESYLVGGNFKAAEFFIDVESHPNAKPMQNALEELSHFTTSVRLMGVYPAAH</sequence>
<dbReference type="Proteomes" id="UP000320948">
    <property type="component" value="Unassembled WGS sequence"/>
</dbReference>
<evidence type="ECO:0000256" key="8">
    <source>
        <dbReference type="PIRSR" id="PIRSR001500-2"/>
    </source>
</evidence>
<dbReference type="GO" id="GO:0004664">
    <property type="term" value="F:prephenate dehydratase activity"/>
    <property type="evidence" value="ECO:0007669"/>
    <property type="project" value="UniProtKB-EC"/>
</dbReference>
<comment type="catalytic activity">
    <reaction evidence="7">
        <text>prephenate + H(+) = 3-phenylpyruvate + CO2 + H2O</text>
        <dbReference type="Rhea" id="RHEA:21648"/>
        <dbReference type="ChEBI" id="CHEBI:15377"/>
        <dbReference type="ChEBI" id="CHEBI:15378"/>
        <dbReference type="ChEBI" id="CHEBI:16526"/>
        <dbReference type="ChEBI" id="CHEBI:18005"/>
        <dbReference type="ChEBI" id="CHEBI:29934"/>
        <dbReference type="EC" id="4.2.1.51"/>
    </reaction>
</comment>
<comment type="pathway">
    <text evidence="1">Amino-acid biosynthesis; L-phenylalanine biosynthesis; phenylpyruvate from prephenate: step 1/1.</text>
</comment>